<name>A0A1Y6CTY9_9GAMM</name>
<dbReference type="Proteomes" id="UP000192923">
    <property type="component" value="Unassembled WGS sequence"/>
</dbReference>
<dbReference type="OrthoDB" id="253869at2"/>
<dbReference type="RefSeq" id="WP_085210593.1">
    <property type="nucleotide sequence ID" value="NZ_FXAM01000001.1"/>
</dbReference>
<proteinExistence type="predicted"/>
<organism evidence="1 2">
    <name type="scientific">Methylomagnum ishizawai</name>
    <dbReference type="NCBI Taxonomy" id="1760988"/>
    <lineage>
        <taxon>Bacteria</taxon>
        <taxon>Pseudomonadati</taxon>
        <taxon>Pseudomonadota</taxon>
        <taxon>Gammaproteobacteria</taxon>
        <taxon>Methylococcales</taxon>
        <taxon>Methylococcaceae</taxon>
        <taxon>Methylomagnum</taxon>
    </lineage>
</organism>
<dbReference type="EMBL" id="FXAM01000001">
    <property type="protein sequence ID" value="SMF93766.1"/>
    <property type="molecule type" value="Genomic_DNA"/>
</dbReference>
<dbReference type="STRING" id="1760988.SAMN02949497_1058"/>
<sequence length="314" mass="34582">MIYQPRDFIQTPEGLIFAVVDGHIEAGRLLCWLRYAPVEGRRQKLRTAAAQDYLAAHAPDYLYTSRRLDTLLHGVPLGRIARHHRPRTRVRELLGAAHLDAIEAKAAHLLRLLAGMGLDLDQVGLTGSLLIGAQNPASDLDVVIYGRAAFFQARALVRRALAEGALDDLTPEDWRDAYARRGCALGFEDYLWHERRKFNKGMAAGTKFDISLIGEDAPVPDSGPVRKLGRTRLRARVLDAGFAYDCPAVYRLDHPDIAEVHAHTQTYAGQAEAGETVEIAGVLEETAQGSRHLVVGTSREAPGEYIKVVRAPDA</sequence>
<evidence type="ECO:0008006" key="3">
    <source>
        <dbReference type="Google" id="ProtNLM"/>
    </source>
</evidence>
<evidence type="ECO:0000313" key="1">
    <source>
        <dbReference type="EMBL" id="SMF93766.1"/>
    </source>
</evidence>
<reference evidence="1 2" key="1">
    <citation type="submission" date="2016-12" db="EMBL/GenBank/DDBJ databases">
        <authorList>
            <person name="Song W.-J."/>
            <person name="Kurnit D.M."/>
        </authorList>
    </citation>
    <scope>NUCLEOTIDE SEQUENCE [LARGE SCALE GENOMIC DNA]</scope>
    <source>
        <strain evidence="1 2">175</strain>
    </source>
</reference>
<evidence type="ECO:0000313" key="2">
    <source>
        <dbReference type="Proteomes" id="UP000192923"/>
    </source>
</evidence>
<accession>A0A1Y6CTY9</accession>
<keyword evidence="2" id="KW-1185">Reference proteome</keyword>
<protein>
    <recommendedName>
        <fullName evidence="3">Polymerase nucleotidyl transferase domain-containing protein</fullName>
    </recommendedName>
</protein>
<dbReference type="AlphaFoldDB" id="A0A1Y6CTY9"/>
<gene>
    <name evidence="1" type="ORF">SAMN02949497_1058</name>
</gene>